<evidence type="ECO:0000256" key="1">
    <source>
        <dbReference type="ARBA" id="ARBA00004123"/>
    </source>
</evidence>
<dbReference type="InterPro" id="IPR004875">
    <property type="entry name" value="DDE_SF_endonuclease_dom"/>
</dbReference>
<evidence type="ECO:0000256" key="4">
    <source>
        <dbReference type="PROSITE-ProRule" id="PRU00320"/>
    </source>
</evidence>
<gene>
    <name evidence="7" type="primary">TIGD3</name>
</gene>
<dbReference type="STRING" id="7897.ENSLACP00000014573"/>
<proteinExistence type="predicted"/>
<dbReference type="SMART" id="SM00674">
    <property type="entry name" value="CENPB"/>
    <property type="match status" value="1"/>
</dbReference>
<dbReference type="InterPro" id="IPR007889">
    <property type="entry name" value="HTH_Psq"/>
</dbReference>
<reference evidence="8" key="1">
    <citation type="submission" date="2011-08" db="EMBL/GenBank/DDBJ databases">
        <title>The draft genome of Latimeria chalumnae.</title>
        <authorList>
            <person name="Di Palma F."/>
            <person name="Alfoldi J."/>
            <person name="Johnson J."/>
            <person name="Berlin A."/>
            <person name="Gnerre S."/>
            <person name="Jaffe D."/>
            <person name="MacCallum I."/>
            <person name="Young S."/>
            <person name="Walker B.J."/>
            <person name="Lander E."/>
            <person name="Lindblad-Toh K."/>
        </authorList>
    </citation>
    <scope>NUCLEOTIDE SEQUENCE [LARGE SCALE GENOMIC DNA]</scope>
    <source>
        <strain evidence="8">Wild caught</strain>
    </source>
</reference>
<dbReference type="SUPFAM" id="SSF46689">
    <property type="entry name" value="Homeodomain-like"/>
    <property type="match status" value="2"/>
</dbReference>
<dbReference type="EMBL" id="AFYH01152697">
    <property type="status" value="NOT_ANNOTATED_CDS"/>
    <property type="molecule type" value="Genomic_DNA"/>
</dbReference>
<dbReference type="InterPro" id="IPR050863">
    <property type="entry name" value="CenT-Element_Derived"/>
</dbReference>
<dbReference type="GO" id="GO:0003677">
    <property type="term" value="F:DNA binding"/>
    <property type="evidence" value="ECO:0007669"/>
    <property type="project" value="UniProtKB-UniRule"/>
</dbReference>
<feature type="domain" description="HTH CENPB-type" evidence="6">
    <location>
        <begin position="67"/>
        <end position="137"/>
    </location>
</feature>
<dbReference type="Pfam" id="PF04218">
    <property type="entry name" value="CENP-B_N"/>
    <property type="match status" value="1"/>
</dbReference>
<dbReference type="Ensembl" id="ENSLACT00000014673.1">
    <property type="protein sequence ID" value="ENSLACP00000014573.1"/>
    <property type="gene ID" value="ENSLACG00000012827.1"/>
</dbReference>
<dbReference type="PROSITE" id="PS51253">
    <property type="entry name" value="HTH_CENPB"/>
    <property type="match status" value="1"/>
</dbReference>
<reference evidence="7" key="2">
    <citation type="submission" date="2025-08" db="UniProtKB">
        <authorList>
            <consortium name="Ensembl"/>
        </authorList>
    </citation>
    <scope>IDENTIFICATION</scope>
</reference>
<evidence type="ECO:0000259" key="5">
    <source>
        <dbReference type="PROSITE" id="PS50960"/>
    </source>
</evidence>
<organism evidence="7 8">
    <name type="scientific">Latimeria chalumnae</name>
    <name type="common">Coelacanth</name>
    <dbReference type="NCBI Taxonomy" id="7897"/>
    <lineage>
        <taxon>Eukaryota</taxon>
        <taxon>Metazoa</taxon>
        <taxon>Chordata</taxon>
        <taxon>Craniata</taxon>
        <taxon>Vertebrata</taxon>
        <taxon>Euteleostomi</taxon>
        <taxon>Coelacanthiformes</taxon>
        <taxon>Coelacanthidae</taxon>
        <taxon>Latimeria</taxon>
    </lineage>
</organism>
<dbReference type="AlphaFoldDB" id="H3AY52"/>
<dbReference type="HOGENOM" id="CLU_018294_0_4_1"/>
<dbReference type="PROSITE" id="PS50960">
    <property type="entry name" value="HTH_PSQ"/>
    <property type="match status" value="1"/>
</dbReference>
<dbReference type="Pfam" id="PF03184">
    <property type="entry name" value="DDE_1"/>
    <property type="match status" value="1"/>
</dbReference>
<dbReference type="PANTHER" id="PTHR19303">
    <property type="entry name" value="TRANSPOSON"/>
    <property type="match status" value="1"/>
</dbReference>
<dbReference type="Proteomes" id="UP000008672">
    <property type="component" value="Unassembled WGS sequence"/>
</dbReference>
<evidence type="ECO:0000313" key="8">
    <source>
        <dbReference type="Proteomes" id="UP000008672"/>
    </source>
</evidence>
<evidence type="ECO:0000256" key="3">
    <source>
        <dbReference type="ARBA" id="ARBA00023242"/>
    </source>
</evidence>
<keyword evidence="2 4" id="KW-0238">DNA-binding</keyword>
<reference evidence="7" key="3">
    <citation type="submission" date="2025-09" db="UniProtKB">
        <authorList>
            <consortium name="Ensembl"/>
        </authorList>
    </citation>
    <scope>IDENTIFICATION</scope>
</reference>
<dbReference type="OMA" id="PGLCHVR"/>
<comment type="subcellular location">
    <subcellularLocation>
        <location evidence="1 4">Nucleus</location>
    </subcellularLocation>
</comment>
<dbReference type="PANTHER" id="PTHR19303:SF36">
    <property type="entry name" value="TIGGER TRANSPOSABLE ELEMENT-DERIVED PROTEIN 3"/>
    <property type="match status" value="1"/>
</dbReference>
<feature type="DNA-binding region" description="H-T-H motif" evidence="4">
    <location>
        <begin position="31"/>
        <end position="51"/>
    </location>
</feature>
<evidence type="ECO:0000259" key="6">
    <source>
        <dbReference type="PROSITE" id="PS51253"/>
    </source>
</evidence>
<evidence type="ECO:0000313" key="7">
    <source>
        <dbReference type="Ensembl" id="ENSLACP00000014573.1"/>
    </source>
</evidence>
<accession>H3AY52</accession>
<evidence type="ECO:0000256" key="2">
    <source>
        <dbReference type="ARBA" id="ARBA00023125"/>
    </source>
</evidence>
<dbReference type="eggNOG" id="KOG3105">
    <property type="taxonomic scope" value="Eukaryota"/>
</dbReference>
<keyword evidence="3 4" id="KW-0539">Nucleus</keyword>
<dbReference type="InterPro" id="IPR009057">
    <property type="entry name" value="Homeodomain-like_sf"/>
</dbReference>
<dbReference type="FunCoup" id="H3AY52">
    <property type="interactions" value="218"/>
</dbReference>
<keyword evidence="8" id="KW-1185">Reference proteome</keyword>
<protein>
    <submittedName>
        <fullName evidence="7">Tigger transposable element derived 3</fullName>
    </submittedName>
</protein>
<dbReference type="InterPro" id="IPR006600">
    <property type="entry name" value="HTH_CenpB_DNA-bd_dom"/>
</dbReference>
<dbReference type="Gene3D" id="1.10.10.60">
    <property type="entry name" value="Homeodomain-like"/>
    <property type="match status" value="2"/>
</dbReference>
<name>H3AY52_LATCH</name>
<feature type="domain" description="HTH psq-type" evidence="5">
    <location>
        <begin position="3"/>
        <end position="55"/>
    </location>
</feature>
<sequence length="483" mass="55520">MELQGKKKLHALSLAEKIQVLEMLDESKMSQSEVARRFQVSQPQISRICKNKEKLLAEWCSGTANRERKRRRESKYSSVDEALLCWFHIAKKKMWDITGPMMLQKAKELAEIMGQEFVPSVGWLVRWKRRNNVSFGQRHPPRASSTHEAPPDDLDVHKLPEILKDYLPDNIFSCTEIPLLFRMVPEAQLNGSRKAKECICTLLCVNISGSEKRKPIVVGRHMAPRCLYGVNTEMLPVLYRSSGSGWMTSDIFSEWLMNFDREMGRQHRNVALVLDSYAIHPDIQMCNIRLVFLPPHLTSLFAPLHRDIIQNFKYHYKRRLLGKITAIQSETDSPSQVIANRITVLDAIHLIAAAWEKVKPSLIESCYSEAGFLKEAKESMPEHSSDPPDGMSPAEFVRFVDMEKDFPIDLHGNVLSSGECFYKEEEESDNSDCEDLIDNLPTKADALKALSTLRRWFEYNGSPEKIFESFYRCEGEVERLCCE</sequence>
<dbReference type="GeneTree" id="ENSGT00940000162651"/>
<dbReference type="Pfam" id="PF03221">
    <property type="entry name" value="HTH_Tnp_Tc5"/>
    <property type="match status" value="1"/>
</dbReference>
<dbReference type="GO" id="GO:0005634">
    <property type="term" value="C:nucleus"/>
    <property type="evidence" value="ECO:0007669"/>
    <property type="project" value="UniProtKB-SubCell"/>
</dbReference>
<dbReference type="InParanoid" id="H3AY52"/>